<evidence type="ECO:0000256" key="5">
    <source>
        <dbReference type="SAM" id="MobiDB-lite"/>
    </source>
</evidence>
<dbReference type="OrthoDB" id="414468at2759"/>
<dbReference type="EMBL" id="CAJJDN010000133">
    <property type="protein sequence ID" value="CAD8121663.1"/>
    <property type="molecule type" value="Genomic_DNA"/>
</dbReference>
<dbReference type="GO" id="GO:0016020">
    <property type="term" value="C:membrane"/>
    <property type="evidence" value="ECO:0007669"/>
    <property type="project" value="UniProtKB-SubCell"/>
</dbReference>
<comment type="caution">
    <text evidence="8">The sequence shown here is derived from an EMBL/GenBank/DDBJ whole genome shotgun (WGS) entry which is preliminary data.</text>
</comment>
<feature type="transmembrane region" description="Helical" evidence="6">
    <location>
        <begin position="1112"/>
        <end position="1135"/>
    </location>
</feature>
<feature type="transmembrane region" description="Helical" evidence="6">
    <location>
        <begin position="986"/>
        <end position="1012"/>
    </location>
</feature>
<keyword evidence="4 6" id="KW-0472">Membrane</keyword>
<proteinExistence type="predicted"/>
<dbReference type="Proteomes" id="UP000692954">
    <property type="component" value="Unassembled WGS sequence"/>
</dbReference>
<evidence type="ECO:0000313" key="8">
    <source>
        <dbReference type="EMBL" id="CAD8121663.1"/>
    </source>
</evidence>
<protein>
    <recommendedName>
        <fullName evidence="7">Anoctamin transmembrane domain-containing protein</fullName>
    </recommendedName>
</protein>
<feature type="transmembrane region" description="Helical" evidence="6">
    <location>
        <begin position="833"/>
        <end position="853"/>
    </location>
</feature>
<evidence type="ECO:0000256" key="4">
    <source>
        <dbReference type="ARBA" id="ARBA00023136"/>
    </source>
</evidence>
<evidence type="ECO:0000256" key="6">
    <source>
        <dbReference type="SAM" id="Phobius"/>
    </source>
</evidence>
<feature type="domain" description="Anoctamin transmembrane" evidence="7">
    <location>
        <begin position="787"/>
        <end position="1227"/>
    </location>
</feature>
<sequence length="1283" mass="150413">MSSQPKSQQAKQIQGKSKVQNKQSLNSKKLKQQKIQNQKEESLREILGFFTNQVDAKKFLKKKTAKDVIDKDINDKEYKEEKIQDEFLNPNEFAEVKGTYDDYNIGDLAVIFQNPDTDNCENKPVSFKEAVKIYDEMLTVMTDEVSKSQMKKERCSFLLAFLTLDDYEDKKDEGNSKKKKKKNVKKEDKQKTVKSLQTASQFGEEKEQLQKKQEKTSYDRYLDFLRMYKKQEQDQKLQEDEQKKGGEVIQQKKQAYLDEIGIEPDKMEVNPNMVLDPIKELQKVDISDTSQFKKVKKKWCQGQYLKKTKIDDFQEKYEWTCQNTPPKDFLTLLRFTIMAKLCRNGFLHCRQFINGTGESIFLILKSSKEVVKRSAQNMKVTKQIELGFADLFSLEPVDESFRPLRLKNYIRQYANNEEIKKKLQEILDSRKEAQSKDDEYKKKQDTTERKENKDQNGDPNQALVDQLQNFRKMQEFKEKKQIDQEEIKIEENIQQEHNQSIGNYCDSLYPIICQWDDTLLQVYTILKQQETDKIMKIIAKELNIDQSHEKVELINDKEITRKEWEIYYIYMEILLHFGQKIQNLKKKGNTYLQENQAFLYKLIFRKALGDANELWYKNHPSVIREITQNKSILLNLWGRLNVDPVAPYTEFFQPNNEVGNSMWRKYEVNEKGLRSEFINMEKIKITHAIVLKNINILKMLKELIVTAYFPIHDHYQLQAIPKSPFFEKLIEGEFMQPKEDTEHEYELKNLFNELKDEAEPTDFDSDSLEKSSAFNFRIPWHVSINSMRDYFGEKIALYFSFLSYFTKQLWYMAIIGIIAQGLISASTEEAKSTVIILFSLAIIIWSTFFIEFWKREQILFSVQFGQQNFEEDEAERPAFQGKYIRSITNDDLNEEFYSPFLRKMKQLFSLAVSFLIIGCVIGSVLGIFYFKNLMLQQKADPFYSQNVPALLNFIQINFFNFVYSKLSDIFNMYENHKILSSYENSLIAKIFIFMFVNNFNSFFIISFLSGYFSQLQLCKVSEEIQDDCFQVLSNQMTVIFLSNIGKNIPELATPYIKAFVTKQMKSKTAKEVEHAFKLIDSAIDDQMELEPYQTNEEVDGTVNDYMELVIQFSYLALFGLAFPSCYILAFVSNIIEIQVDKFKLIRVSRRPFPQGAATIGNWLIILEVITFFGIFSNSGLIVYTSKTIETNQIVIFSVLLVVFLALKYFIRFLVPDEPESATILNKRHQFVVDKVVKGFAQTGQKSYTPAKINLKIGGVIYSQQVSQIFNQDESSNRNEEIAE</sequence>
<evidence type="ECO:0000256" key="1">
    <source>
        <dbReference type="ARBA" id="ARBA00004141"/>
    </source>
</evidence>
<feature type="region of interest" description="Disordered" evidence="5">
    <location>
        <begin position="170"/>
        <end position="211"/>
    </location>
</feature>
<reference evidence="8" key="1">
    <citation type="submission" date="2021-01" db="EMBL/GenBank/DDBJ databases">
        <authorList>
            <consortium name="Genoscope - CEA"/>
            <person name="William W."/>
        </authorList>
    </citation>
    <scope>NUCLEOTIDE SEQUENCE</scope>
</reference>
<comment type="subcellular location">
    <subcellularLocation>
        <location evidence="1">Membrane</location>
        <topology evidence="1">Multi-pass membrane protein</topology>
    </subcellularLocation>
</comment>
<accession>A0A8S1R2V0</accession>
<feature type="transmembrane region" description="Helical" evidence="6">
    <location>
        <begin position="1156"/>
        <end position="1181"/>
    </location>
</feature>
<dbReference type="InterPro" id="IPR049452">
    <property type="entry name" value="Anoctamin_TM"/>
</dbReference>
<dbReference type="Pfam" id="PF04547">
    <property type="entry name" value="Anoctamin"/>
    <property type="match status" value="1"/>
</dbReference>
<dbReference type="InterPro" id="IPR007632">
    <property type="entry name" value="Anoctamin"/>
</dbReference>
<feature type="region of interest" description="Disordered" evidence="5">
    <location>
        <begin position="1"/>
        <end position="37"/>
    </location>
</feature>
<keyword evidence="9" id="KW-1185">Reference proteome</keyword>
<feature type="transmembrane region" description="Helical" evidence="6">
    <location>
        <begin position="1193"/>
        <end position="1210"/>
    </location>
</feature>
<feature type="transmembrane region" description="Helical" evidence="6">
    <location>
        <begin position="949"/>
        <end position="966"/>
    </location>
</feature>
<dbReference type="PANTHER" id="PTHR12308:SF73">
    <property type="entry name" value="ANOCTAMIN"/>
    <property type="match status" value="1"/>
</dbReference>
<feature type="compositionally biased region" description="Basic and acidic residues" evidence="5">
    <location>
        <begin position="434"/>
        <end position="456"/>
    </location>
</feature>
<keyword evidence="3 6" id="KW-1133">Transmembrane helix</keyword>
<evidence type="ECO:0000256" key="3">
    <source>
        <dbReference type="ARBA" id="ARBA00022989"/>
    </source>
</evidence>
<dbReference type="GO" id="GO:0005254">
    <property type="term" value="F:chloride channel activity"/>
    <property type="evidence" value="ECO:0007669"/>
    <property type="project" value="TreeGrafter"/>
</dbReference>
<gene>
    <name evidence="8" type="ORF">PSON_ATCC_30995.1.T1330133</name>
</gene>
<evidence type="ECO:0000256" key="2">
    <source>
        <dbReference type="ARBA" id="ARBA00022692"/>
    </source>
</evidence>
<keyword evidence="2 6" id="KW-0812">Transmembrane</keyword>
<feature type="region of interest" description="Disordered" evidence="5">
    <location>
        <begin position="434"/>
        <end position="461"/>
    </location>
</feature>
<evidence type="ECO:0000313" key="9">
    <source>
        <dbReference type="Proteomes" id="UP000692954"/>
    </source>
</evidence>
<feature type="transmembrane region" description="Helical" evidence="6">
    <location>
        <begin position="907"/>
        <end position="929"/>
    </location>
</feature>
<organism evidence="8 9">
    <name type="scientific">Paramecium sonneborni</name>
    <dbReference type="NCBI Taxonomy" id="65129"/>
    <lineage>
        <taxon>Eukaryota</taxon>
        <taxon>Sar</taxon>
        <taxon>Alveolata</taxon>
        <taxon>Ciliophora</taxon>
        <taxon>Intramacronucleata</taxon>
        <taxon>Oligohymenophorea</taxon>
        <taxon>Peniculida</taxon>
        <taxon>Parameciidae</taxon>
        <taxon>Paramecium</taxon>
    </lineage>
</organism>
<name>A0A8S1R2V0_9CILI</name>
<evidence type="ECO:0000259" key="7">
    <source>
        <dbReference type="Pfam" id="PF04547"/>
    </source>
</evidence>
<feature type="transmembrane region" description="Helical" evidence="6">
    <location>
        <begin position="809"/>
        <end position="827"/>
    </location>
</feature>
<feature type="compositionally biased region" description="Polar residues" evidence="5">
    <location>
        <begin position="1"/>
        <end position="18"/>
    </location>
</feature>
<dbReference type="PANTHER" id="PTHR12308">
    <property type="entry name" value="ANOCTAMIN"/>
    <property type="match status" value="1"/>
</dbReference>